<dbReference type="AlphaFoldDB" id="A0A3S3PAC8"/>
<dbReference type="PROSITE" id="PS51375">
    <property type="entry name" value="PPR"/>
    <property type="match status" value="1"/>
</dbReference>
<keyword evidence="1" id="KW-0677">Repeat</keyword>
<dbReference type="InterPro" id="IPR026960">
    <property type="entry name" value="RVT-Znf"/>
</dbReference>
<keyword evidence="6" id="KW-1185">Reference proteome</keyword>
<accession>A0A3S3PAC8</accession>
<evidence type="ECO:0000256" key="1">
    <source>
        <dbReference type="ARBA" id="ARBA00022737"/>
    </source>
</evidence>
<feature type="compositionally biased region" description="Acidic residues" evidence="3">
    <location>
        <begin position="423"/>
        <end position="433"/>
    </location>
</feature>
<dbReference type="InterPro" id="IPR046960">
    <property type="entry name" value="PPR_At4g14850-like_plant"/>
</dbReference>
<organism evidence="5 6">
    <name type="scientific">Cinnamomum micranthum f. kanehirae</name>
    <dbReference type="NCBI Taxonomy" id="337451"/>
    <lineage>
        <taxon>Eukaryota</taxon>
        <taxon>Viridiplantae</taxon>
        <taxon>Streptophyta</taxon>
        <taxon>Embryophyta</taxon>
        <taxon>Tracheophyta</taxon>
        <taxon>Spermatophyta</taxon>
        <taxon>Magnoliopsida</taxon>
        <taxon>Magnoliidae</taxon>
        <taxon>Laurales</taxon>
        <taxon>Lauraceae</taxon>
        <taxon>Cinnamomum</taxon>
    </lineage>
</organism>
<dbReference type="Proteomes" id="UP000283530">
    <property type="component" value="Unassembled WGS sequence"/>
</dbReference>
<reference evidence="5 6" key="1">
    <citation type="journal article" date="2019" name="Nat. Plants">
        <title>Stout camphor tree genome fills gaps in understanding of flowering plant genome evolution.</title>
        <authorList>
            <person name="Chaw S.M."/>
            <person name="Liu Y.C."/>
            <person name="Wu Y.W."/>
            <person name="Wang H.Y."/>
            <person name="Lin C.I."/>
            <person name="Wu C.S."/>
            <person name="Ke H.M."/>
            <person name="Chang L.Y."/>
            <person name="Hsu C.Y."/>
            <person name="Yang H.T."/>
            <person name="Sudianto E."/>
            <person name="Hsu M.H."/>
            <person name="Wu K.P."/>
            <person name="Wang L.N."/>
            <person name="Leebens-Mack J.H."/>
            <person name="Tsai I.J."/>
        </authorList>
    </citation>
    <scope>NUCLEOTIDE SEQUENCE [LARGE SCALE GENOMIC DNA]</scope>
    <source>
        <strain evidence="6">cv. Chaw 1501</strain>
        <tissue evidence="5">Young leaves</tissue>
    </source>
</reference>
<gene>
    <name evidence="5" type="ORF">CKAN_01549700</name>
</gene>
<evidence type="ECO:0000313" key="5">
    <source>
        <dbReference type="EMBL" id="RWR86590.1"/>
    </source>
</evidence>
<dbReference type="GO" id="GO:0009451">
    <property type="term" value="P:RNA modification"/>
    <property type="evidence" value="ECO:0007669"/>
    <property type="project" value="InterPro"/>
</dbReference>
<dbReference type="GO" id="GO:0003723">
    <property type="term" value="F:RNA binding"/>
    <property type="evidence" value="ECO:0007669"/>
    <property type="project" value="InterPro"/>
</dbReference>
<dbReference type="Pfam" id="PF13041">
    <property type="entry name" value="PPR_2"/>
    <property type="match status" value="1"/>
</dbReference>
<feature type="domain" description="Reverse transcriptase zinc-binding" evidence="4">
    <location>
        <begin position="112"/>
        <end position="194"/>
    </location>
</feature>
<evidence type="ECO:0000256" key="2">
    <source>
        <dbReference type="PROSITE-ProRule" id="PRU00708"/>
    </source>
</evidence>
<dbReference type="InterPro" id="IPR011990">
    <property type="entry name" value="TPR-like_helical_dom_sf"/>
</dbReference>
<dbReference type="PANTHER" id="PTHR47926">
    <property type="entry name" value="PENTATRICOPEPTIDE REPEAT-CONTAINING PROTEIN"/>
    <property type="match status" value="1"/>
</dbReference>
<evidence type="ECO:0000259" key="4">
    <source>
        <dbReference type="Pfam" id="PF13966"/>
    </source>
</evidence>
<sequence length="445" mass="50715">MAGYCIWKKIKSLAYLLQLGSHWVLGNGNSILLWHDKWIDHDPIAQRFPHLLFSGKDQVADLIQGNSWSIPASIPAEVQGYLLQQTYLFPLFGTSAPDKLSWSGVASRVLTLKLAWDTLRSRQAAVAWDGLVWNKILNPRLSCFSWRLLLRKMPTDYWAMQKGISMASKCYSCHSNSESDLHLFFLCALSQQFWHWLLSINGSPIALPLSASDVWTALVKGVYDHGRKSATTIFFQAIYILWSIRNAAKHRSMRPSLKKVQLFFHDSCSDLFRSCSAYANLVALDQGTWIHVYIERAGIMINERLLANLIYMYAKCGEIKFASKIFFDEPTQKVWPWNAMIGGLAMHGLSKEAINLFEQMKLTNVAPEYVTFIVLLNACSSGLLVDGGCLYFKSMSCVHGVEPKIEHYGCMPWWRGRRVIAGGEEEKEEEEEEKEKKRKEGNKKV</sequence>
<dbReference type="NCBIfam" id="TIGR00756">
    <property type="entry name" value="PPR"/>
    <property type="match status" value="1"/>
</dbReference>
<dbReference type="STRING" id="337451.A0A3S3PAC8"/>
<evidence type="ECO:0000313" key="6">
    <source>
        <dbReference type="Proteomes" id="UP000283530"/>
    </source>
</evidence>
<feature type="region of interest" description="Disordered" evidence="3">
    <location>
        <begin position="422"/>
        <end position="445"/>
    </location>
</feature>
<comment type="caution">
    <text evidence="5">The sequence shown here is derived from an EMBL/GenBank/DDBJ whole genome shotgun (WGS) entry which is preliminary data.</text>
</comment>
<dbReference type="FunFam" id="1.25.40.10:FF:000031">
    <property type="entry name" value="Pentatricopeptide repeat-containing protein mitochondrial"/>
    <property type="match status" value="1"/>
</dbReference>
<proteinExistence type="predicted"/>
<feature type="repeat" description="PPR" evidence="2">
    <location>
        <begin position="333"/>
        <end position="367"/>
    </location>
</feature>
<dbReference type="EMBL" id="QPKB01000006">
    <property type="protein sequence ID" value="RWR86590.1"/>
    <property type="molecule type" value="Genomic_DNA"/>
</dbReference>
<dbReference type="Gene3D" id="1.25.40.10">
    <property type="entry name" value="Tetratricopeptide repeat domain"/>
    <property type="match status" value="1"/>
</dbReference>
<dbReference type="Pfam" id="PF13966">
    <property type="entry name" value="zf-RVT"/>
    <property type="match status" value="1"/>
</dbReference>
<feature type="compositionally biased region" description="Basic residues" evidence="3">
    <location>
        <begin position="436"/>
        <end position="445"/>
    </location>
</feature>
<evidence type="ECO:0000256" key="3">
    <source>
        <dbReference type="SAM" id="MobiDB-lite"/>
    </source>
</evidence>
<dbReference type="OrthoDB" id="1731741at2759"/>
<protein>
    <submittedName>
        <fullName evidence="5">Pentatricopeptide repeat-containing protein isoform X1</fullName>
    </submittedName>
</protein>
<name>A0A3S3PAC8_9MAGN</name>
<dbReference type="InterPro" id="IPR002885">
    <property type="entry name" value="PPR_rpt"/>
</dbReference>